<feature type="compositionally biased region" description="Polar residues" evidence="1">
    <location>
        <begin position="905"/>
        <end position="915"/>
    </location>
</feature>
<dbReference type="KEGG" id="tps:THAPSDRAFT_9725"/>
<dbReference type="EMBL" id="CM000649">
    <property type="protein sequence ID" value="EED88705.1"/>
    <property type="molecule type" value="Genomic_DNA"/>
</dbReference>
<dbReference type="InParanoid" id="B8CC42"/>
<feature type="compositionally biased region" description="Low complexity" evidence="1">
    <location>
        <begin position="760"/>
        <end position="773"/>
    </location>
</feature>
<dbReference type="RefSeq" id="XP_002293696.1">
    <property type="nucleotide sequence ID" value="XM_002293660.1"/>
</dbReference>
<feature type="compositionally biased region" description="Polar residues" evidence="1">
    <location>
        <begin position="93"/>
        <end position="103"/>
    </location>
</feature>
<name>B8CC42_THAPS</name>
<dbReference type="Proteomes" id="UP000001449">
    <property type="component" value="Chromosome 14"/>
</dbReference>
<feature type="region of interest" description="Disordered" evidence="1">
    <location>
        <begin position="885"/>
        <end position="915"/>
    </location>
</feature>
<feature type="compositionally biased region" description="Polar residues" evidence="1">
    <location>
        <begin position="58"/>
        <end position="68"/>
    </location>
</feature>
<protein>
    <submittedName>
        <fullName evidence="2">Uncharacterized protein</fullName>
    </submittedName>
</protein>
<feature type="compositionally biased region" description="Acidic residues" evidence="1">
    <location>
        <begin position="886"/>
        <end position="895"/>
    </location>
</feature>
<accession>B8CC42</accession>
<feature type="region of interest" description="Disordered" evidence="1">
    <location>
        <begin position="472"/>
        <end position="491"/>
    </location>
</feature>
<sequence>MPSLQSSPAASGRGSSASPPRPETKEDDDVVAASSNNELEDEQQQQHQQQQYDENVEVMQQQSVTSESAAHGEATTYVDVPPADKSAQHDNNDCQQAQKSFDNSQSSIDIFSALQPNNFCYGSQDSSASNIGVEGVRHAQPNTQLATQSASTQGMMSQQPITQAATQIHELETQQSQVDKFSYGTQDVSYTQQQSQPRQPLEEEVQATQPPLATQPMTQMMATQPATQQQSQPLATQLMTQPFSQLLATQANQMNGGQMDVDDDEGASNQRQVNTLRELSVADVAAEEGQTTAGESQANTKEDAPMDLSGADNGYNAHLSRGENLREYSTTGAFRSHGGMEKSDHIQNGSPDVDTEDRVVADESNQQPASEEYQTQQPIGSVDSDNEVPTSGENSGVTCYHSKRLDMTVAIPNPYARIKSKASAASTTTASVKRTIDQISTSSNSNPPADPTSMANASAQSAAMSNLSPKRVYNPYVKTPNATTLKSPPSKYAKSLVKNPYAKAEPFVVTAPKPLTLTINGAKVSVTQKAKPSSASGDEPNSEAAPNNINISVTRPIEPISRSLSLAERLPSRNVSYQPAEIITVGELYRYLYHMRIGANGAGTNDAIFRELTSIRITGILHSVSSAVHSGEDGGTGELFKSGSFLLVGDPLEKTRFAPVQSKLNKMDTSSITTATPAKGLRSNPASILRNRATPAPSSVALAAKTPASESSISKESEPSSSEGLNTQPFVVKTPAPAKNPNRGLLNNKSKKLVYTGKPSSSLSSSSGSLLGGRKFTTPKPKPINTMPSVGKNGMGPLSSMKRGGLTTGLYPGRKSLQGNMASSSTAVKNPKPDFVIQTNPSPIVPVWIGSSYECDGLDGSVVGDLVMIMGEIVIEYCVTCREGSDPVDESPDAETDAKDDSQGNDEQQTATIDSSGFIQIQGVMDAATRIAECAVRDATSQYPHTQTTGSRRNICSRCIKFVKARIVKKANGTDMNLQKETITTNGIHHAG</sequence>
<evidence type="ECO:0000313" key="3">
    <source>
        <dbReference type="Proteomes" id="UP000001449"/>
    </source>
</evidence>
<feature type="region of interest" description="Disordered" evidence="1">
    <location>
        <begin position="439"/>
        <end position="465"/>
    </location>
</feature>
<feature type="compositionally biased region" description="Low complexity" evidence="1">
    <location>
        <begin position="453"/>
        <end position="465"/>
    </location>
</feature>
<reference evidence="2 3" key="1">
    <citation type="journal article" date="2004" name="Science">
        <title>The genome of the diatom Thalassiosira pseudonana: ecology, evolution, and metabolism.</title>
        <authorList>
            <person name="Armbrust E.V."/>
            <person name="Berges J.A."/>
            <person name="Bowler C."/>
            <person name="Green B.R."/>
            <person name="Martinez D."/>
            <person name="Putnam N.H."/>
            <person name="Zhou S."/>
            <person name="Allen A.E."/>
            <person name="Apt K.E."/>
            <person name="Bechner M."/>
            <person name="Brzezinski M.A."/>
            <person name="Chaal B.K."/>
            <person name="Chiovitti A."/>
            <person name="Davis A.K."/>
            <person name="Demarest M.S."/>
            <person name="Detter J.C."/>
            <person name="Glavina T."/>
            <person name="Goodstein D."/>
            <person name="Hadi M.Z."/>
            <person name="Hellsten U."/>
            <person name="Hildebrand M."/>
            <person name="Jenkins B.D."/>
            <person name="Jurka J."/>
            <person name="Kapitonov V.V."/>
            <person name="Kroger N."/>
            <person name="Lau W.W."/>
            <person name="Lane T.W."/>
            <person name="Larimer F.W."/>
            <person name="Lippmeier J.C."/>
            <person name="Lucas S."/>
            <person name="Medina M."/>
            <person name="Montsant A."/>
            <person name="Obornik M."/>
            <person name="Parker M.S."/>
            <person name="Palenik B."/>
            <person name="Pazour G.J."/>
            <person name="Richardson P.M."/>
            <person name="Rynearson T.A."/>
            <person name="Saito M.A."/>
            <person name="Schwartz D.C."/>
            <person name="Thamatrakoln K."/>
            <person name="Valentin K."/>
            <person name="Vardi A."/>
            <person name="Wilkerson F.P."/>
            <person name="Rokhsar D.S."/>
        </authorList>
    </citation>
    <scope>NUCLEOTIDE SEQUENCE [LARGE SCALE GENOMIC DNA]</scope>
    <source>
        <strain evidence="2 3">CCMP1335</strain>
    </source>
</reference>
<feature type="region of interest" description="Disordered" evidence="1">
    <location>
        <begin position="333"/>
        <end position="399"/>
    </location>
</feature>
<feature type="region of interest" description="Disordered" evidence="1">
    <location>
        <begin position="1"/>
        <end position="103"/>
    </location>
</feature>
<evidence type="ECO:0000313" key="2">
    <source>
        <dbReference type="EMBL" id="EED88705.1"/>
    </source>
</evidence>
<feature type="compositionally biased region" description="Polar residues" evidence="1">
    <location>
        <begin position="289"/>
        <end position="299"/>
    </location>
</feature>
<dbReference type="PaxDb" id="35128-Thaps9725"/>
<evidence type="ECO:0000256" key="1">
    <source>
        <dbReference type="SAM" id="MobiDB-lite"/>
    </source>
</evidence>
<dbReference type="HOGENOM" id="CLU_301397_0_0_1"/>
<proteinExistence type="predicted"/>
<organism evidence="2 3">
    <name type="scientific">Thalassiosira pseudonana</name>
    <name type="common">Marine diatom</name>
    <name type="synonym">Cyclotella nana</name>
    <dbReference type="NCBI Taxonomy" id="35128"/>
    <lineage>
        <taxon>Eukaryota</taxon>
        <taxon>Sar</taxon>
        <taxon>Stramenopiles</taxon>
        <taxon>Ochrophyta</taxon>
        <taxon>Bacillariophyta</taxon>
        <taxon>Coscinodiscophyceae</taxon>
        <taxon>Thalassiosirophycidae</taxon>
        <taxon>Thalassiosirales</taxon>
        <taxon>Thalassiosiraceae</taxon>
        <taxon>Thalassiosira</taxon>
    </lineage>
</organism>
<feature type="compositionally biased region" description="Polar residues" evidence="1">
    <location>
        <begin position="387"/>
        <end position="397"/>
    </location>
</feature>
<feature type="region of interest" description="Disordered" evidence="1">
    <location>
        <begin position="526"/>
        <end position="547"/>
    </location>
</feature>
<dbReference type="GeneID" id="7450842"/>
<feature type="region of interest" description="Disordered" evidence="1">
    <location>
        <begin position="285"/>
        <end position="305"/>
    </location>
</feature>
<feature type="compositionally biased region" description="Polar residues" evidence="1">
    <location>
        <begin position="526"/>
        <end position="536"/>
    </location>
</feature>
<dbReference type="eggNOG" id="ENOG502R34U">
    <property type="taxonomic scope" value="Eukaryota"/>
</dbReference>
<feature type="region of interest" description="Disordered" evidence="1">
    <location>
        <begin position="667"/>
        <end position="798"/>
    </location>
</feature>
<feature type="compositionally biased region" description="Low complexity" evidence="1">
    <location>
        <begin position="1"/>
        <end position="18"/>
    </location>
</feature>
<gene>
    <name evidence="2" type="ORF">THAPSDRAFT_9725</name>
</gene>
<keyword evidence="3" id="KW-1185">Reference proteome</keyword>
<reference evidence="2 3" key="2">
    <citation type="journal article" date="2008" name="Nature">
        <title>The Phaeodactylum genome reveals the evolutionary history of diatom genomes.</title>
        <authorList>
            <person name="Bowler C."/>
            <person name="Allen A.E."/>
            <person name="Badger J.H."/>
            <person name="Grimwood J."/>
            <person name="Jabbari K."/>
            <person name="Kuo A."/>
            <person name="Maheswari U."/>
            <person name="Martens C."/>
            <person name="Maumus F."/>
            <person name="Otillar R.P."/>
            <person name="Rayko E."/>
            <person name="Salamov A."/>
            <person name="Vandepoele K."/>
            <person name="Beszteri B."/>
            <person name="Gruber A."/>
            <person name="Heijde M."/>
            <person name="Katinka M."/>
            <person name="Mock T."/>
            <person name="Valentin K."/>
            <person name="Verret F."/>
            <person name="Berges J.A."/>
            <person name="Brownlee C."/>
            <person name="Cadoret J.P."/>
            <person name="Chiovitti A."/>
            <person name="Choi C.J."/>
            <person name="Coesel S."/>
            <person name="De Martino A."/>
            <person name="Detter J.C."/>
            <person name="Durkin C."/>
            <person name="Falciatore A."/>
            <person name="Fournet J."/>
            <person name="Haruta M."/>
            <person name="Huysman M.J."/>
            <person name="Jenkins B.D."/>
            <person name="Jiroutova K."/>
            <person name="Jorgensen R.E."/>
            <person name="Joubert Y."/>
            <person name="Kaplan A."/>
            <person name="Kroger N."/>
            <person name="Kroth P.G."/>
            <person name="La Roche J."/>
            <person name="Lindquist E."/>
            <person name="Lommer M."/>
            <person name="Martin-Jezequel V."/>
            <person name="Lopez P.J."/>
            <person name="Lucas S."/>
            <person name="Mangogna M."/>
            <person name="McGinnis K."/>
            <person name="Medlin L.K."/>
            <person name="Montsant A."/>
            <person name="Oudot-Le Secq M.P."/>
            <person name="Napoli C."/>
            <person name="Obornik M."/>
            <person name="Parker M.S."/>
            <person name="Petit J.L."/>
            <person name="Porcel B.M."/>
            <person name="Poulsen N."/>
            <person name="Robison M."/>
            <person name="Rychlewski L."/>
            <person name="Rynearson T.A."/>
            <person name="Schmutz J."/>
            <person name="Shapiro H."/>
            <person name="Siaut M."/>
            <person name="Stanley M."/>
            <person name="Sussman M.R."/>
            <person name="Taylor A.R."/>
            <person name="Vardi A."/>
            <person name="von Dassow P."/>
            <person name="Vyverman W."/>
            <person name="Willis A."/>
            <person name="Wyrwicz L.S."/>
            <person name="Rokhsar D.S."/>
            <person name="Weissenbach J."/>
            <person name="Armbrust E.V."/>
            <person name="Green B.R."/>
            <person name="Van de Peer Y."/>
            <person name="Grigoriev I.V."/>
        </authorList>
    </citation>
    <scope>NUCLEOTIDE SEQUENCE [LARGE SCALE GENOMIC DNA]</scope>
    <source>
        <strain evidence="2 3">CCMP1335</strain>
    </source>
</reference>
<dbReference type="AlphaFoldDB" id="B8CC42"/>
<feature type="compositionally biased region" description="Polar residues" evidence="1">
    <location>
        <begin position="667"/>
        <end position="676"/>
    </location>
</feature>
<feature type="compositionally biased region" description="Polar residues" evidence="1">
    <location>
        <begin position="363"/>
        <end position="379"/>
    </location>
</feature>